<dbReference type="PROSITE" id="PS50812">
    <property type="entry name" value="PWWP"/>
    <property type="match status" value="1"/>
</dbReference>
<dbReference type="CDD" id="cd05840">
    <property type="entry name" value="PWWP_ScIOC4-like"/>
    <property type="match status" value="1"/>
</dbReference>
<dbReference type="OrthoDB" id="62853at2759"/>
<keyword evidence="1" id="KW-0539">Nucleus</keyword>
<dbReference type="PANTHER" id="PTHR12550">
    <property type="entry name" value="HEPATOMA-DERIVED GROWTH FACTOR-RELATED"/>
    <property type="match status" value="1"/>
</dbReference>
<evidence type="ECO:0000259" key="3">
    <source>
        <dbReference type="PROSITE" id="PS50812"/>
    </source>
</evidence>
<dbReference type="GO" id="GO:0005634">
    <property type="term" value="C:nucleus"/>
    <property type="evidence" value="ECO:0007669"/>
    <property type="project" value="UniProtKB-SubCell"/>
</dbReference>
<evidence type="ECO:0008006" key="7">
    <source>
        <dbReference type="Google" id="ProtNLM"/>
    </source>
</evidence>
<comment type="caution">
    <text evidence="5">The sequence shown here is derived from an EMBL/GenBank/DDBJ whole genome shotgun (WGS) entry which is preliminary data.</text>
</comment>
<gene>
    <name evidence="5" type="ORF">BJ322DRAFT_114675</name>
</gene>
<dbReference type="PROSITE" id="PS51319">
    <property type="entry name" value="TFIIS_N"/>
    <property type="match status" value="1"/>
</dbReference>
<evidence type="ECO:0000313" key="6">
    <source>
        <dbReference type="Proteomes" id="UP000736335"/>
    </source>
</evidence>
<protein>
    <recommendedName>
        <fullName evidence="7">PWWP domain-containing protein</fullName>
    </recommendedName>
</protein>
<organism evidence="5 6">
    <name type="scientific">Thelephora terrestris</name>
    <dbReference type="NCBI Taxonomy" id="56493"/>
    <lineage>
        <taxon>Eukaryota</taxon>
        <taxon>Fungi</taxon>
        <taxon>Dikarya</taxon>
        <taxon>Basidiomycota</taxon>
        <taxon>Agaricomycotina</taxon>
        <taxon>Agaricomycetes</taxon>
        <taxon>Thelephorales</taxon>
        <taxon>Thelephoraceae</taxon>
        <taxon>Thelephora</taxon>
    </lineage>
</organism>
<feature type="compositionally biased region" description="Acidic residues" evidence="2">
    <location>
        <begin position="131"/>
        <end position="146"/>
    </location>
</feature>
<dbReference type="Pfam" id="PF08711">
    <property type="entry name" value="Med26"/>
    <property type="match status" value="1"/>
</dbReference>
<dbReference type="Gene3D" id="1.20.930.10">
    <property type="entry name" value="Conserved domain common to transcription factors TFIIS, elongin A, CRSP70"/>
    <property type="match status" value="1"/>
</dbReference>
<evidence type="ECO:0000313" key="5">
    <source>
        <dbReference type="EMBL" id="KAF9793259.1"/>
    </source>
</evidence>
<dbReference type="Gene3D" id="2.30.30.140">
    <property type="match status" value="1"/>
</dbReference>
<proteinExistence type="predicted"/>
<feature type="compositionally biased region" description="Basic and acidic residues" evidence="2">
    <location>
        <begin position="209"/>
        <end position="222"/>
    </location>
</feature>
<feature type="compositionally biased region" description="Basic and acidic residues" evidence="2">
    <location>
        <begin position="118"/>
        <end position="128"/>
    </location>
</feature>
<evidence type="ECO:0000256" key="1">
    <source>
        <dbReference type="PROSITE-ProRule" id="PRU00649"/>
    </source>
</evidence>
<feature type="compositionally biased region" description="Basic and acidic residues" evidence="2">
    <location>
        <begin position="173"/>
        <end position="182"/>
    </location>
</feature>
<reference evidence="5" key="1">
    <citation type="journal article" date="2020" name="Nat. Commun.">
        <title>Large-scale genome sequencing of mycorrhizal fungi provides insights into the early evolution of symbiotic traits.</title>
        <authorList>
            <person name="Miyauchi S."/>
            <person name="Kiss E."/>
            <person name="Kuo A."/>
            <person name="Drula E."/>
            <person name="Kohler A."/>
            <person name="Sanchez-Garcia M."/>
            <person name="Morin E."/>
            <person name="Andreopoulos B."/>
            <person name="Barry K.W."/>
            <person name="Bonito G."/>
            <person name="Buee M."/>
            <person name="Carver A."/>
            <person name="Chen C."/>
            <person name="Cichocki N."/>
            <person name="Clum A."/>
            <person name="Culley D."/>
            <person name="Crous P.W."/>
            <person name="Fauchery L."/>
            <person name="Girlanda M."/>
            <person name="Hayes R.D."/>
            <person name="Keri Z."/>
            <person name="LaButti K."/>
            <person name="Lipzen A."/>
            <person name="Lombard V."/>
            <person name="Magnuson J."/>
            <person name="Maillard F."/>
            <person name="Murat C."/>
            <person name="Nolan M."/>
            <person name="Ohm R.A."/>
            <person name="Pangilinan J."/>
            <person name="Pereira M.F."/>
            <person name="Perotto S."/>
            <person name="Peter M."/>
            <person name="Pfister S."/>
            <person name="Riley R."/>
            <person name="Sitrit Y."/>
            <person name="Stielow J.B."/>
            <person name="Szollosi G."/>
            <person name="Zifcakova L."/>
            <person name="Stursova M."/>
            <person name="Spatafora J.W."/>
            <person name="Tedersoo L."/>
            <person name="Vaario L.M."/>
            <person name="Yamada A."/>
            <person name="Yan M."/>
            <person name="Wang P."/>
            <person name="Xu J."/>
            <person name="Bruns T."/>
            <person name="Baldrian P."/>
            <person name="Vilgalys R."/>
            <person name="Dunand C."/>
            <person name="Henrissat B."/>
            <person name="Grigoriev I.V."/>
            <person name="Hibbett D."/>
            <person name="Nagy L.G."/>
            <person name="Martin F.M."/>
        </authorList>
    </citation>
    <scope>NUCLEOTIDE SEQUENCE</scope>
    <source>
        <strain evidence="5">UH-Tt-Lm1</strain>
    </source>
</reference>
<feature type="region of interest" description="Disordered" evidence="2">
    <location>
        <begin position="118"/>
        <end position="222"/>
    </location>
</feature>
<dbReference type="Proteomes" id="UP000736335">
    <property type="component" value="Unassembled WGS sequence"/>
</dbReference>
<dbReference type="SUPFAM" id="SSF63748">
    <property type="entry name" value="Tudor/PWWP/MBT"/>
    <property type="match status" value="1"/>
</dbReference>
<dbReference type="InterPro" id="IPR000313">
    <property type="entry name" value="PWWP_dom"/>
</dbReference>
<dbReference type="InterPro" id="IPR035441">
    <property type="entry name" value="TFIIS/LEDGF_dom_sf"/>
</dbReference>
<comment type="subcellular location">
    <subcellularLocation>
        <location evidence="1">Nucleus</location>
    </subcellularLocation>
</comment>
<dbReference type="PANTHER" id="PTHR12550:SF70">
    <property type="entry name" value="JIL-1 ANCHORING AND STABILIZING PROTEIN, ISOFORM A"/>
    <property type="match status" value="1"/>
</dbReference>
<sequence length="365" mass="40977">MSKKGGAKTPQEQPHYQHRDIILAKVRGYPPWPSMIVDPEAVPETVARERPSGKKSTWYCVRFFPTGDYAWVVPKDMSKLKEHEIQSYINEPHKRSGDLLAGYKVALDPTDWEKKKAVEAAEAKEKAENAQVDELDDEDAQGDEDESEKKTAGKPRKRKRESEPAPKKAATKKTKESTEPSSKKRTAANGKEEAGPSKKLSPPPAKKAKREDPEDPEVAKVKEWRHKLQKAFLNTKVEPKEEDMPACDELFKLLESYNQMTIHHLSQSKIGKVMRHIQNKENIPRDEEFNFRDRARALVEKWQQQIPASKANGAAKDGDAKAEDFMDVDAPGEPATDKPDAPDTEDAVGDVSTFEGDITVEAITA</sequence>
<feature type="domain" description="TFIIS N-terminal" evidence="4">
    <location>
        <begin position="231"/>
        <end position="309"/>
    </location>
</feature>
<feature type="region of interest" description="Disordered" evidence="2">
    <location>
        <begin position="302"/>
        <end position="355"/>
    </location>
</feature>
<evidence type="ECO:0000259" key="4">
    <source>
        <dbReference type="PROSITE" id="PS51319"/>
    </source>
</evidence>
<reference evidence="5" key="2">
    <citation type="submission" date="2020-11" db="EMBL/GenBank/DDBJ databases">
        <authorList>
            <consortium name="DOE Joint Genome Institute"/>
            <person name="Kuo A."/>
            <person name="Miyauchi S."/>
            <person name="Kiss E."/>
            <person name="Drula E."/>
            <person name="Kohler A."/>
            <person name="Sanchez-Garcia M."/>
            <person name="Andreopoulos B."/>
            <person name="Barry K.W."/>
            <person name="Bonito G."/>
            <person name="Buee M."/>
            <person name="Carver A."/>
            <person name="Chen C."/>
            <person name="Cichocki N."/>
            <person name="Clum A."/>
            <person name="Culley D."/>
            <person name="Crous P.W."/>
            <person name="Fauchery L."/>
            <person name="Girlanda M."/>
            <person name="Hayes R."/>
            <person name="Keri Z."/>
            <person name="Labutti K."/>
            <person name="Lipzen A."/>
            <person name="Lombard V."/>
            <person name="Magnuson J."/>
            <person name="Maillard F."/>
            <person name="Morin E."/>
            <person name="Murat C."/>
            <person name="Nolan M."/>
            <person name="Ohm R."/>
            <person name="Pangilinan J."/>
            <person name="Pereira M."/>
            <person name="Perotto S."/>
            <person name="Peter M."/>
            <person name="Riley R."/>
            <person name="Sitrit Y."/>
            <person name="Stielow B."/>
            <person name="Szollosi G."/>
            <person name="Zifcakova L."/>
            <person name="Stursova M."/>
            <person name="Spatafora J.W."/>
            <person name="Tedersoo L."/>
            <person name="Vaario L.-M."/>
            <person name="Yamada A."/>
            <person name="Yan M."/>
            <person name="Wang P."/>
            <person name="Xu J."/>
            <person name="Bruns T."/>
            <person name="Baldrian P."/>
            <person name="Vilgalys R."/>
            <person name="Henrissat B."/>
            <person name="Grigoriev I.V."/>
            <person name="Hibbett D."/>
            <person name="Nagy L.G."/>
            <person name="Martin F.M."/>
        </authorList>
    </citation>
    <scope>NUCLEOTIDE SEQUENCE</scope>
    <source>
        <strain evidence="5">UH-Tt-Lm1</strain>
    </source>
</reference>
<dbReference type="AlphaFoldDB" id="A0A9P6LD90"/>
<evidence type="ECO:0000256" key="2">
    <source>
        <dbReference type="SAM" id="MobiDB-lite"/>
    </source>
</evidence>
<dbReference type="EMBL" id="WIUZ02000001">
    <property type="protein sequence ID" value="KAF9793259.1"/>
    <property type="molecule type" value="Genomic_DNA"/>
</dbReference>
<keyword evidence="6" id="KW-1185">Reference proteome</keyword>
<feature type="domain" description="PWWP" evidence="3">
    <location>
        <begin position="18"/>
        <end position="83"/>
    </location>
</feature>
<accession>A0A9P6LD90</accession>
<dbReference type="InterPro" id="IPR017923">
    <property type="entry name" value="TFIIS_N"/>
</dbReference>
<dbReference type="Pfam" id="PF00855">
    <property type="entry name" value="PWWP"/>
    <property type="match status" value="1"/>
</dbReference>
<name>A0A9P6LD90_9AGAM</name>
<dbReference type="SMART" id="SM00293">
    <property type="entry name" value="PWWP"/>
    <property type="match status" value="1"/>
</dbReference>
<dbReference type="InterPro" id="IPR035503">
    <property type="entry name" value="IOC4-like_PWWP"/>
</dbReference>
<dbReference type="SUPFAM" id="SSF47676">
    <property type="entry name" value="Conserved domain common to transcription factors TFIIS, elongin A, CRSP70"/>
    <property type="match status" value="1"/>
</dbReference>